<name>A0AB33HL98_MYCPM</name>
<reference evidence="3" key="1">
    <citation type="journal article" date="2012" name="J. Bacteriol.">
        <title>Complete genome sequence of Mycoplasma pneumoniae type 2a strain 309, isolated in Japan.</title>
        <authorList>
            <person name="Kenri T."/>
            <person name="Horino A."/>
            <person name="Matsui M."/>
            <person name="Sasaki Y."/>
            <person name="Suzuki S."/>
            <person name="Narita M."/>
            <person name="Ohya H."/>
            <person name="Okazaki N."/>
            <person name="Shibayama K."/>
        </authorList>
    </citation>
    <scope>NUCLEOTIDE SEQUENCE [LARGE SCALE GENOMIC DNA]</scope>
    <source>
        <strain evidence="3">309</strain>
    </source>
</reference>
<feature type="domain" description="Type II methyltransferase M.TaqI-like" evidence="1">
    <location>
        <begin position="138"/>
        <end position="333"/>
    </location>
</feature>
<dbReference type="InterPro" id="IPR011639">
    <property type="entry name" value="MethylTrfase_TaqI-like_dom"/>
</dbReference>
<gene>
    <name evidence="2" type="ORF">MPNA1110</name>
</gene>
<dbReference type="GO" id="GO:0003676">
    <property type="term" value="F:nucleic acid binding"/>
    <property type="evidence" value="ECO:0007669"/>
    <property type="project" value="InterPro"/>
</dbReference>
<protein>
    <recommendedName>
        <fullName evidence="1">Type II methyltransferase M.TaqI-like domain-containing protein</fullName>
    </recommendedName>
</protein>
<dbReference type="Pfam" id="PF07669">
    <property type="entry name" value="Eco57I"/>
    <property type="match status" value="1"/>
</dbReference>
<dbReference type="PROSITE" id="PS00092">
    <property type="entry name" value="N6_MTASE"/>
    <property type="match status" value="1"/>
</dbReference>
<accession>A0AB33HL98</accession>
<dbReference type="InterPro" id="IPR029063">
    <property type="entry name" value="SAM-dependent_MTases_sf"/>
</dbReference>
<proteinExistence type="predicted"/>
<dbReference type="GO" id="GO:0006304">
    <property type="term" value="P:DNA modification"/>
    <property type="evidence" value="ECO:0007669"/>
    <property type="project" value="InterPro"/>
</dbReference>
<dbReference type="Proteomes" id="UP000007105">
    <property type="component" value="Chromosome"/>
</dbReference>
<dbReference type="AlphaFoldDB" id="A0AB33HL98"/>
<dbReference type="RefSeq" id="WP_014325352.1">
    <property type="nucleotide sequence ID" value="NC_016807.1"/>
</dbReference>
<evidence type="ECO:0000313" key="3">
    <source>
        <dbReference type="Proteomes" id="UP000007105"/>
    </source>
</evidence>
<organism evidence="2 3">
    <name type="scientific">Mycoplasmoides pneumoniae 309</name>
    <dbReference type="NCBI Taxonomy" id="1112856"/>
    <lineage>
        <taxon>Bacteria</taxon>
        <taxon>Bacillati</taxon>
        <taxon>Mycoplasmatota</taxon>
        <taxon>Mycoplasmoidales</taxon>
        <taxon>Mycoplasmoidaceae</taxon>
        <taxon>Mycoplasmoides</taxon>
    </lineage>
</organism>
<dbReference type="GO" id="GO:0009007">
    <property type="term" value="F:site-specific DNA-methyltransferase (adenine-specific) activity"/>
    <property type="evidence" value="ECO:0007669"/>
    <property type="project" value="UniProtKB-EC"/>
</dbReference>
<dbReference type="InterPro" id="IPR002052">
    <property type="entry name" value="DNA_methylase_N6_adenine_CS"/>
</dbReference>
<dbReference type="Gene3D" id="3.40.50.150">
    <property type="entry name" value="Vaccinia Virus protein VP39"/>
    <property type="match status" value="1"/>
</dbReference>
<dbReference type="SUPFAM" id="SSF53335">
    <property type="entry name" value="S-adenosyl-L-methionine-dependent methyltransferases"/>
    <property type="match status" value="1"/>
</dbReference>
<dbReference type="EMBL" id="AP012303">
    <property type="protein sequence ID" value="BAL21683.1"/>
    <property type="molecule type" value="Genomic_DNA"/>
</dbReference>
<dbReference type="REBASE" id="160817">
    <property type="entry name" value="M.Mpn309ORF1110P"/>
</dbReference>
<sequence length="422" mass="49010">MNKNSGKDYESIQGKIKSKAEIEDSVILEKETLQGKGEEKTKLDELIRWEAEKNDLLKLIDNVGNDEVFTPVETCQRMLDELFPEDHEVWSNPDLKWLNPCDKNGVFFREIALRLDKGLTKIIPDEYARKKHIMTKMLFSIGLTKFTSLMVRRTLYYCIKANKRKISEDEGCAIANGARFNNEFGNVVTPYKEHYFGKESKSKNCHFCGTNKNSKYVNSMTEEKYAYDFIHLNSDEYENYFKTNFGVMKFDVIIGNPPYQLSNGSGSDGNGAKAIFQDFVLKAIDLEPKYLAMIIPAKWMISAENIFLNLRDKLKKNKGIKEINIFFDSKDCFPKREIKGGICYFIWQNNYQGKTLINTKFSKKGKSTEIDSSKRNLFVSVLNNTEQIIFRKRIWQDIYTKIDSISASEMKNTHTEREQFRS</sequence>
<evidence type="ECO:0000313" key="2">
    <source>
        <dbReference type="EMBL" id="BAL21683.1"/>
    </source>
</evidence>
<dbReference type="GO" id="GO:0032259">
    <property type="term" value="P:methylation"/>
    <property type="evidence" value="ECO:0007669"/>
    <property type="project" value="InterPro"/>
</dbReference>
<dbReference type="KEGG" id="mpm:MPNA1110"/>
<evidence type="ECO:0000259" key="1">
    <source>
        <dbReference type="Pfam" id="PF07669"/>
    </source>
</evidence>